<evidence type="ECO:0000256" key="10">
    <source>
        <dbReference type="SAM" id="MobiDB-lite"/>
    </source>
</evidence>
<proteinExistence type="inferred from homology"/>
<dbReference type="GO" id="GO:0000049">
    <property type="term" value="F:tRNA binding"/>
    <property type="evidence" value="ECO:0007669"/>
    <property type="project" value="InterPro"/>
</dbReference>
<evidence type="ECO:0000256" key="6">
    <source>
        <dbReference type="ARBA" id="ARBA00022917"/>
    </source>
</evidence>
<evidence type="ECO:0000256" key="9">
    <source>
        <dbReference type="ARBA" id="ARBA00048359"/>
    </source>
</evidence>
<dbReference type="GO" id="GO:0005524">
    <property type="term" value="F:ATP binding"/>
    <property type="evidence" value="ECO:0007669"/>
    <property type="project" value="UniProtKB-KW"/>
</dbReference>
<evidence type="ECO:0000256" key="8">
    <source>
        <dbReference type="ARBA" id="ARBA00032665"/>
    </source>
</evidence>
<feature type="region of interest" description="Disordered" evidence="10">
    <location>
        <begin position="853"/>
        <end position="873"/>
    </location>
</feature>
<dbReference type="InterPro" id="IPR014729">
    <property type="entry name" value="Rossmann-like_a/b/a_fold"/>
</dbReference>
<dbReference type="Pfam" id="PF08264">
    <property type="entry name" value="Anticodon_1"/>
    <property type="match status" value="1"/>
</dbReference>
<dbReference type="Gene3D" id="1.10.730.10">
    <property type="entry name" value="Isoleucyl-tRNA Synthetase, Domain 1"/>
    <property type="match status" value="1"/>
</dbReference>
<dbReference type="PANTHER" id="PTHR42780:SF1">
    <property type="entry name" value="ISOLEUCINE--TRNA LIGASE, CYTOPLASMIC"/>
    <property type="match status" value="1"/>
</dbReference>
<dbReference type="EMBL" id="JAAPAO010000040">
    <property type="protein sequence ID" value="KAF4675943.1"/>
    <property type="molecule type" value="Genomic_DNA"/>
</dbReference>
<name>A0A7J6MWJ8_PERCH</name>
<keyword evidence="6" id="KW-0648">Protein biosynthesis</keyword>
<dbReference type="InterPro" id="IPR009080">
    <property type="entry name" value="tRNAsynth_Ia_anticodon-bd"/>
</dbReference>
<dbReference type="InterPro" id="IPR033709">
    <property type="entry name" value="Anticodon_Ile_ABEc"/>
</dbReference>
<accession>A0A7J6MWJ8</accession>
<dbReference type="InterPro" id="IPR002300">
    <property type="entry name" value="aa-tRNA-synth_Ia"/>
</dbReference>
<dbReference type="OrthoDB" id="1706657at2759"/>
<dbReference type="CDD" id="cd07961">
    <property type="entry name" value="Anticodon_Ia_Ile_ABEc"/>
    <property type="match status" value="1"/>
</dbReference>
<evidence type="ECO:0000256" key="7">
    <source>
        <dbReference type="ARBA" id="ARBA00023146"/>
    </source>
</evidence>
<gene>
    <name evidence="13" type="ORF">FOL47_007010</name>
</gene>
<dbReference type="AlphaFoldDB" id="A0A7J6MWJ8"/>
<evidence type="ECO:0000259" key="12">
    <source>
        <dbReference type="Pfam" id="PF08264"/>
    </source>
</evidence>
<evidence type="ECO:0000256" key="3">
    <source>
        <dbReference type="ARBA" id="ARBA00022598"/>
    </source>
</evidence>
<keyword evidence="7" id="KW-0030">Aminoacyl-tRNA synthetase</keyword>
<dbReference type="GO" id="GO:0006428">
    <property type="term" value="P:isoleucyl-tRNA aminoacylation"/>
    <property type="evidence" value="ECO:0007669"/>
    <property type="project" value="TreeGrafter"/>
</dbReference>
<dbReference type="SUPFAM" id="SSF52374">
    <property type="entry name" value="Nucleotidylyl transferase"/>
    <property type="match status" value="1"/>
</dbReference>
<comment type="caution">
    <text evidence="13">The sequence shown here is derived from an EMBL/GenBank/DDBJ whole genome shotgun (WGS) entry which is preliminary data.</text>
</comment>
<comment type="similarity">
    <text evidence="1">Belongs to the class-I aminoacyl-tRNA synthetase family.</text>
</comment>
<evidence type="ECO:0000256" key="2">
    <source>
        <dbReference type="ARBA" id="ARBA00013165"/>
    </source>
</evidence>
<dbReference type="Pfam" id="PF00133">
    <property type="entry name" value="tRNA-synt_1"/>
    <property type="match status" value="1"/>
</dbReference>
<keyword evidence="14" id="KW-1185">Reference proteome</keyword>
<evidence type="ECO:0000313" key="14">
    <source>
        <dbReference type="Proteomes" id="UP000591131"/>
    </source>
</evidence>
<dbReference type="InterPro" id="IPR023586">
    <property type="entry name" value="Ile-tRNA-ligase_type2"/>
</dbReference>
<evidence type="ECO:0000256" key="1">
    <source>
        <dbReference type="ARBA" id="ARBA00005594"/>
    </source>
</evidence>
<dbReference type="EC" id="6.1.1.5" evidence="2"/>
<organism evidence="13 14">
    <name type="scientific">Perkinsus chesapeaki</name>
    <name type="common">Clam parasite</name>
    <name type="synonym">Perkinsus andrewsi</name>
    <dbReference type="NCBI Taxonomy" id="330153"/>
    <lineage>
        <taxon>Eukaryota</taxon>
        <taxon>Sar</taxon>
        <taxon>Alveolata</taxon>
        <taxon>Perkinsozoa</taxon>
        <taxon>Perkinsea</taxon>
        <taxon>Perkinsida</taxon>
        <taxon>Perkinsidae</taxon>
        <taxon>Perkinsus</taxon>
    </lineage>
</organism>
<dbReference type="PANTHER" id="PTHR42780">
    <property type="entry name" value="SOLEUCYL-TRNA SYNTHETASE"/>
    <property type="match status" value="1"/>
</dbReference>
<sequence length="886" mass="99463">MSKRAGLRTGLLRPVIGVFRGTGDEVYWGTPIPIWVSDDYQEVVCIGSVAELEQYAGHPIPDIHRHFIDDIKIPSKTGRGYLHRVDEVFDCWFESGSMPYAQVHYPFENKEKFEKNFPADFVAEGLDQTRGWFYTLTVIATHLFNEPAFKNLIVNGLVLAADGKKMSKRLKNYPDPMDVFERYGADAVRMYMCNSPVVRAEPLKFREEGVRDTVKEVFLPLYNAYRFLVQETCRFEKQQNTKFVPDRSYIHKSSNPTDHWIYATSQELLDYTRTELEHYRLYTIVGKLVSFLDDLTNWYIRMNRDRMRGGEDNQSTLESLNTLYDVMLNLTIVLAPITPFITELIYQNLRLALPDSDPRKEKSVHFVMMPDPDVQGLDPAIVTALNRMQTVVTLGRLLRDHRGVGLKTPLRRIRVIAEDQAYLDDIMGLENYVKDELNVMNLETSADTTMLETNVAPSFRALGGLVGKQMKKVVADIKGMTGEQIKDFQKTGSIEIQGFDLTPEHITVTHTIKDLGDPNLEATSQGDVTVVLDFTKDEDLLQLALAREITNRVQKLRKEVGLQQDDPVEMWATSEAKEVSKVLKEKSDYIDRLLRRPLMNAKELQGHEVAIVTEKFDIDKDNSVTVTLTRAGPHFNAEELSKLSGGKKDVEEMLKQYVLSHSPSELVAGLKPLSLNGVSYSLQNGVHYTANGAASAPYYFTSMEQLRAVVRTKVVKFLGGAVVSFVYTLLDRTLTILVMDGAAPSNVESLAVGLGGTASDALDMDQQNVGLTIARLLSKRFAPLQVVVSFNLVDAQDELVNAVQREIVSEVKCRDRWGEPAQASSKPSPLQNEQGRLGGLFIMYSGETSKGLTKKEVMGLPRPSLGSSRPAGGERSLLKRALAVLE</sequence>
<evidence type="ECO:0000256" key="4">
    <source>
        <dbReference type="ARBA" id="ARBA00022741"/>
    </source>
</evidence>
<feature type="domain" description="Methionyl/Valyl/Leucyl/Isoleucyl-tRNA synthetase anticodon-binding" evidence="12">
    <location>
        <begin position="258"/>
        <end position="411"/>
    </location>
</feature>
<keyword evidence="4" id="KW-0547">Nucleotide-binding</keyword>
<keyword evidence="5" id="KW-0067">ATP-binding</keyword>
<feature type="domain" description="Aminoacyl-tRNA synthetase class Ia" evidence="11">
    <location>
        <begin position="26"/>
        <end position="202"/>
    </location>
</feature>
<dbReference type="GO" id="GO:0004822">
    <property type="term" value="F:isoleucine-tRNA ligase activity"/>
    <property type="evidence" value="ECO:0007669"/>
    <property type="project" value="UniProtKB-EC"/>
</dbReference>
<dbReference type="InterPro" id="IPR013155">
    <property type="entry name" value="M/V/L/I-tRNA-synth_anticd-bd"/>
</dbReference>
<dbReference type="Proteomes" id="UP000591131">
    <property type="component" value="Unassembled WGS sequence"/>
</dbReference>
<reference evidence="13 14" key="1">
    <citation type="submission" date="2020-04" db="EMBL/GenBank/DDBJ databases">
        <title>Perkinsus chesapeaki whole genome sequence.</title>
        <authorList>
            <person name="Bogema D.R."/>
        </authorList>
    </citation>
    <scope>NUCLEOTIDE SEQUENCE [LARGE SCALE GENOMIC DNA]</scope>
    <source>
        <strain evidence="13">ATCC PRA-425</strain>
    </source>
</reference>
<protein>
    <recommendedName>
        <fullName evidence="2">isoleucine--tRNA ligase</fullName>
        <ecNumber evidence="2">6.1.1.5</ecNumber>
    </recommendedName>
    <alternativeName>
        <fullName evidence="8">Isoleucyl-tRNA synthetase</fullName>
    </alternativeName>
</protein>
<keyword evidence="3" id="KW-0436">Ligase</keyword>
<dbReference type="SUPFAM" id="SSF47323">
    <property type="entry name" value="Anticodon-binding domain of a subclass of class I aminoacyl-tRNA synthetases"/>
    <property type="match status" value="1"/>
</dbReference>
<evidence type="ECO:0000313" key="13">
    <source>
        <dbReference type="EMBL" id="KAF4675943.1"/>
    </source>
</evidence>
<comment type="catalytic activity">
    <reaction evidence="9">
        <text>tRNA(Ile) + L-isoleucine + ATP = L-isoleucyl-tRNA(Ile) + AMP + diphosphate</text>
        <dbReference type="Rhea" id="RHEA:11060"/>
        <dbReference type="Rhea" id="RHEA-COMP:9666"/>
        <dbReference type="Rhea" id="RHEA-COMP:9695"/>
        <dbReference type="ChEBI" id="CHEBI:30616"/>
        <dbReference type="ChEBI" id="CHEBI:33019"/>
        <dbReference type="ChEBI" id="CHEBI:58045"/>
        <dbReference type="ChEBI" id="CHEBI:78442"/>
        <dbReference type="ChEBI" id="CHEBI:78528"/>
        <dbReference type="ChEBI" id="CHEBI:456215"/>
        <dbReference type="EC" id="6.1.1.5"/>
    </reaction>
</comment>
<evidence type="ECO:0000259" key="11">
    <source>
        <dbReference type="Pfam" id="PF00133"/>
    </source>
</evidence>
<dbReference type="Pfam" id="PF19302">
    <property type="entry name" value="DUF5915"/>
    <property type="match status" value="1"/>
</dbReference>
<evidence type="ECO:0000256" key="5">
    <source>
        <dbReference type="ARBA" id="ARBA00022840"/>
    </source>
</evidence>
<dbReference type="Gene3D" id="3.40.50.620">
    <property type="entry name" value="HUPs"/>
    <property type="match status" value="1"/>
</dbReference>
<dbReference type="FunFam" id="1.10.730.10:FF:000004">
    <property type="entry name" value="Isoleucyl-tRNA synthetase, cytoplasmic"/>
    <property type="match status" value="1"/>
</dbReference>